<keyword evidence="3" id="KW-0660">Purine salvage</keyword>
<dbReference type="InterPro" id="IPR035994">
    <property type="entry name" value="Nucleoside_phosphorylase_sf"/>
</dbReference>
<name>A0A8S8XG23_9PROT</name>
<comment type="subunit">
    <text evidence="3">Homohexamer. Dimer of a homotrimer.</text>
</comment>
<gene>
    <name evidence="5" type="primary">mtnP</name>
    <name evidence="5" type="ORF">TMPK1_22970</name>
</gene>
<reference evidence="5" key="1">
    <citation type="submission" date="2021-02" db="EMBL/GenBank/DDBJ databases">
        <title>Genome sequence of Rhodospirillales sp. strain TMPK1 isolated from soil.</title>
        <authorList>
            <person name="Nakai R."/>
            <person name="Kusada H."/>
            <person name="Tamaki H."/>
        </authorList>
    </citation>
    <scope>NUCLEOTIDE SEQUENCE</scope>
    <source>
        <strain evidence="5">TMPK1</strain>
    </source>
</reference>
<dbReference type="GO" id="GO:0019509">
    <property type="term" value="P:L-methionine salvage from methylthioadenosine"/>
    <property type="evidence" value="ECO:0007669"/>
    <property type="project" value="TreeGrafter"/>
</dbReference>
<dbReference type="CDD" id="cd09010">
    <property type="entry name" value="MTAP_SsMTAPII_like_MTIP"/>
    <property type="match status" value="1"/>
</dbReference>
<evidence type="ECO:0000259" key="4">
    <source>
        <dbReference type="Pfam" id="PF01048"/>
    </source>
</evidence>
<dbReference type="PANTHER" id="PTHR42679">
    <property type="entry name" value="S-METHYL-5'-THIOADENOSINE PHOSPHORYLASE"/>
    <property type="match status" value="1"/>
</dbReference>
<dbReference type="InterPro" id="IPR010044">
    <property type="entry name" value="MTAP"/>
</dbReference>
<proteinExistence type="inferred from homology"/>
<dbReference type="GO" id="GO:0005829">
    <property type="term" value="C:cytosol"/>
    <property type="evidence" value="ECO:0007669"/>
    <property type="project" value="TreeGrafter"/>
</dbReference>
<dbReference type="HAMAP" id="MF_01963">
    <property type="entry name" value="MTAP"/>
    <property type="match status" value="1"/>
</dbReference>
<sequence>MTLGIVGGTGLYKFDGLDIQEERAVETPFGVPSAPLVRGLHAGKEIWFLARHGAGHAKLPHEVNYRANVFALKQVGVTHAIGVSAVGSLREEIAPGDLTIPAQYFDWTRGRREATFFGNGVAAHVSTAEPTCAELTKRVVDAAASIGTKIRTGTTYACVEGPRLGTRAESFFLRGPAGCDVVGMTNVPEAFLMREAQIAYCTVAIATDWDCWRDDPSTHVTVADVIARYGASLATAVAVMRQAIATQDFSFDCPSRHALEMALLTPDAALTPAQRSWIDVLRT</sequence>
<feature type="binding site" evidence="3">
    <location>
        <position position="185"/>
    </location>
    <ligand>
        <name>phosphate</name>
        <dbReference type="ChEBI" id="CHEBI:43474"/>
    </ligand>
</feature>
<keyword evidence="2 3" id="KW-0808">Transferase</keyword>
<evidence type="ECO:0000256" key="3">
    <source>
        <dbReference type="HAMAP-Rule" id="MF_01963"/>
    </source>
</evidence>
<evidence type="ECO:0000313" key="6">
    <source>
        <dbReference type="Proteomes" id="UP000681075"/>
    </source>
</evidence>
<keyword evidence="1 3" id="KW-0328">Glycosyltransferase</keyword>
<feature type="binding site" evidence="3">
    <location>
        <position position="9"/>
    </location>
    <ligand>
        <name>phosphate</name>
        <dbReference type="ChEBI" id="CHEBI:43474"/>
    </ligand>
</feature>
<evidence type="ECO:0000256" key="2">
    <source>
        <dbReference type="ARBA" id="ARBA00022679"/>
    </source>
</evidence>
<feature type="binding site" evidence="3">
    <location>
        <begin position="208"/>
        <end position="210"/>
    </location>
    <ligand>
        <name>substrate</name>
    </ligand>
</feature>
<evidence type="ECO:0000313" key="5">
    <source>
        <dbReference type="EMBL" id="GIL40060.1"/>
    </source>
</evidence>
<feature type="binding site" evidence="3">
    <location>
        <begin position="84"/>
        <end position="85"/>
    </location>
    <ligand>
        <name>phosphate</name>
        <dbReference type="ChEBI" id="CHEBI:43474"/>
    </ligand>
</feature>
<protein>
    <recommendedName>
        <fullName evidence="3">Purine nucleoside phosphorylase</fullName>
        <shortName evidence="3">PNP</shortName>
        <ecNumber evidence="3">2.4.2.1</ecNumber>
    </recommendedName>
</protein>
<feature type="binding site" evidence="3">
    <location>
        <begin position="51"/>
        <end position="52"/>
    </location>
    <ligand>
        <name>phosphate</name>
        <dbReference type="ChEBI" id="CHEBI:43474"/>
    </ligand>
</feature>
<feature type="binding site" evidence="3">
    <location>
        <position position="184"/>
    </location>
    <ligand>
        <name>substrate</name>
    </ligand>
</feature>
<dbReference type="SUPFAM" id="SSF53167">
    <property type="entry name" value="Purine and uridine phosphorylases"/>
    <property type="match status" value="1"/>
</dbReference>
<dbReference type="InterPro" id="IPR000845">
    <property type="entry name" value="Nucleoside_phosphorylase_d"/>
</dbReference>
<dbReference type="Pfam" id="PF01048">
    <property type="entry name" value="PNP_UDP_1"/>
    <property type="match status" value="1"/>
</dbReference>
<comment type="function">
    <text evidence="3">Purine nucleoside phosphorylase involved in purine salvage.</text>
</comment>
<dbReference type="Proteomes" id="UP000681075">
    <property type="component" value="Unassembled WGS sequence"/>
</dbReference>
<dbReference type="GO" id="GO:0006166">
    <property type="term" value="P:purine ribonucleoside salvage"/>
    <property type="evidence" value="ECO:0007669"/>
    <property type="project" value="UniProtKB-UniRule"/>
</dbReference>
<comment type="caution">
    <text evidence="3">Lacks conserved residue(s) required for the propagation of feature annotation.</text>
</comment>
<dbReference type="PANTHER" id="PTHR42679:SF2">
    <property type="entry name" value="S-METHYL-5'-THIOADENOSINE PHOSPHORYLASE"/>
    <property type="match status" value="1"/>
</dbReference>
<keyword evidence="6" id="KW-1185">Reference proteome</keyword>
<organism evidence="5 6">
    <name type="scientific">Roseiterribacter gracilis</name>
    <dbReference type="NCBI Taxonomy" id="2812848"/>
    <lineage>
        <taxon>Bacteria</taxon>
        <taxon>Pseudomonadati</taxon>
        <taxon>Pseudomonadota</taxon>
        <taxon>Alphaproteobacteria</taxon>
        <taxon>Rhodospirillales</taxon>
        <taxon>Roseiterribacteraceae</taxon>
        <taxon>Roseiterribacter</taxon>
    </lineage>
</organism>
<comment type="similarity">
    <text evidence="3">Belongs to the PNP/MTAP phosphorylase family. MTAP subfamily.</text>
</comment>
<dbReference type="AlphaFoldDB" id="A0A8S8XG23"/>
<feature type="domain" description="Nucleoside phosphorylase" evidence="4">
    <location>
        <begin position="3"/>
        <end position="236"/>
    </location>
</feature>
<comment type="miscellaneous">
    <text evidence="3">Although this enzyme belongs to the family of MTA phosphorylases based on sequence homology, it lacks several conserved amino acids in the substrate binding pocket that confer specificity towards MTA.</text>
</comment>
<dbReference type="EMBL" id="BOPV01000001">
    <property type="protein sequence ID" value="GIL40060.1"/>
    <property type="molecule type" value="Genomic_DNA"/>
</dbReference>
<comment type="catalytic activity">
    <reaction evidence="3">
        <text>a purine D-ribonucleoside + phosphate = a purine nucleobase + alpha-D-ribose 1-phosphate</text>
        <dbReference type="Rhea" id="RHEA:19805"/>
        <dbReference type="ChEBI" id="CHEBI:26386"/>
        <dbReference type="ChEBI" id="CHEBI:43474"/>
        <dbReference type="ChEBI" id="CHEBI:57720"/>
        <dbReference type="ChEBI" id="CHEBI:142355"/>
        <dbReference type="EC" id="2.4.2.1"/>
    </reaction>
</comment>
<comment type="caution">
    <text evidence="5">The sequence shown here is derived from an EMBL/GenBank/DDBJ whole genome shotgun (WGS) entry which is preliminary data.</text>
</comment>
<evidence type="ECO:0000256" key="1">
    <source>
        <dbReference type="ARBA" id="ARBA00022676"/>
    </source>
</evidence>
<dbReference type="Gene3D" id="3.40.50.1580">
    <property type="entry name" value="Nucleoside phosphorylase domain"/>
    <property type="match status" value="1"/>
</dbReference>
<accession>A0A8S8XG23</accession>
<comment type="pathway">
    <text evidence="3">Purine metabolism; purine nucleoside salvage.</text>
</comment>
<dbReference type="RefSeq" id="WP_420243168.1">
    <property type="nucleotide sequence ID" value="NZ_BOPV01000001.1"/>
</dbReference>
<feature type="site" description="Important for substrate specificity" evidence="3">
    <location>
        <position position="222"/>
    </location>
</feature>
<dbReference type="EC" id="2.4.2.1" evidence="3"/>
<dbReference type="GO" id="GO:0017061">
    <property type="term" value="F:S-methyl-5-thioadenosine phosphorylase activity"/>
    <property type="evidence" value="ECO:0007669"/>
    <property type="project" value="InterPro"/>
</dbReference>